<dbReference type="EMBL" id="BTSX01000002">
    <property type="protein sequence ID" value="GMS82865.1"/>
    <property type="molecule type" value="Genomic_DNA"/>
</dbReference>
<dbReference type="InterPro" id="IPR001214">
    <property type="entry name" value="SET_dom"/>
</dbReference>
<feature type="domain" description="SET" evidence="14">
    <location>
        <begin position="158"/>
        <end position="273"/>
    </location>
</feature>
<feature type="compositionally biased region" description="Polar residues" evidence="13">
    <location>
        <begin position="10"/>
        <end position="21"/>
    </location>
</feature>
<evidence type="ECO:0000256" key="11">
    <source>
        <dbReference type="ARBA" id="ARBA00023163"/>
    </source>
</evidence>
<dbReference type="InterPro" id="IPR039977">
    <property type="entry name" value="Suv4-20/Set9"/>
</dbReference>
<dbReference type="InterPro" id="IPR025790">
    <property type="entry name" value="Suv4-20_animal"/>
</dbReference>
<evidence type="ECO:0000256" key="7">
    <source>
        <dbReference type="ARBA" id="ARBA00022679"/>
    </source>
</evidence>
<keyword evidence="6" id="KW-0489">Methyltransferase</keyword>
<dbReference type="SMART" id="SM00317">
    <property type="entry name" value="SET"/>
    <property type="match status" value="1"/>
</dbReference>
<evidence type="ECO:0000256" key="10">
    <source>
        <dbReference type="ARBA" id="ARBA00023015"/>
    </source>
</evidence>
<dbReference type="GO" id="GO:0032259">
    <property type="term" value="P:methylation"/>
    <property type="evidence" value="ECO:0007669"/>
    <property type="project" value="UniProtKB-KW"/>
</dbReference>
<dbReference type="Gene3D" id="2.170.270.10">
    <property type="entry name" value="SET domain"/>
    <property type="match status" value="1"/>
</dbReference>
<organism evidence="15 16">
    <name type="scientific">Pristionchus entomophagus</name>
    <dbReference type="NCBI Taxonomy" id="358040"/>
    <lineage>
        <taxon>Eukaryota</taxon>
        <taxon>Metazoa</taxon>
        <taxon>Ecdysozoa</taxon>
        <taxon>Nematoda</taxon>
        <taxon>Chromadorea</taxon>
        <taxon>Rhabditida</taxon>
        <taxon>Rhabditina</taxon>
        <taxon>Diplogasteromorpha</taxon>
        <taxon>Diplogasteroidea</taxon>
        <taxon>Neodiplogasteridae</taxon>
        <taxon>Pristionchus</taxon>
    </lineage>
</organism>
<reference evidence="15" key="1">
    <citation type="submission" date="2023-10" db="EMBL/GenBank/DDBJ databases">
        <title>Genome assembly of Pristionchus species.</title>
        <authorList>
            <person name="Yoshida K."/>
            <person name="Sommer R.J."/>
        </authorList>
    </citation>
    <scope>NUCLEOTIDE SEQUENCE</scope>
    <source>
        <strain evidence="15">RS0144</strain>
    </source>
</reference>
<feature type="region of interest" description="Disordered" evidence="13">
    <location>
        <begin position="1"/>
        <end position="21"/>
    </location>
</feature>
<dbReference type="InterPro" id="IPR046341">
    <property type="entry name" value="SET_dom_sf"/>
</dbReference>
<evidence type="ECO:0000256" key="2">
    <source>
        <dbReference type="ARBA" id="ARBA00004286"/>
    </source>
</evidence>
<dbReference type="Gene3D" id="1.10.10.1700">
    <property type="entry name" value="Histone-lysine N-methyltransferase"/>
    <property type="match status" value="1"/>
</dbReference>
<keyword evidence="7" id="KW-0808">Transferase</keyword>
<dbReference type="PROSITE" id="PS51570">
    <property type="entry name" value="SAM_MT43_SUVAR420_2"/>
    <property type="match status" value="1"/>
</dbReference>
<dbReference type="PANTHER" id="PTHR12977">
    <property type="entry name" value="SUPPRESSOR OF VARIEGATION 4-20-RELATED"/>
    <property type="match status" value="1"/>
</dbReference>
<dbReference type="GO" id="GO:0005634">
    <property type="term" value="C:nucleus"/>
    <property type="evidence" value="ECO:0007669"/>
    <property type="project" value="UniProtKB-SubCell"/>
</dbReference>
<dbReference type="GO" id="GO:0140941">
    <property type="term" value="F:histone H4K20me methyltransferase activity"/>
    <property type="evidence" value="ECO:0007669"/>
    <property type="project" value="UniProtKB-EC"/>
</dbReference>
<keyword evidence="10" id="KW-0805">Transcription regulation</keyword>
<dbReference type="Pfam" id="PF00856">
    <property type="entry name" value="SET"/>
    <property type="match status" value="1"/>
</dbReference>
<keyword evidence="9" id="KW-0156">Chromatin regulator</keyword>
<evidence type="ECO:0000256" key="1">
    <source>
        <dbReference type="ARBA" id="ARBA00004123"/>
    </source>
</evidence>
<evidence type="ECO:0000256" key="13">
    <source>
        <dbReference type="SAM" id="MobiDB-lite"/>
    </source>
</evidence>
<keyword evidence="8" id="KW-0949">S-adenosyl-L-methionine</keyword>
<protein>
    <recommendedName>
        <fullName evidence="3">[histone H4]-N-methyl-L-lysine(20) N-methyltransferase</fullName>
        <ecNumber evidence="3">2.1.1.362</ecNumber>
    </recommendedName>
</protein>
<dbReference type="PROSITE" id="PS50280">
    <property type="entry name" value="SET"/>
    <property type="match status" value="1"/>
</dbReference>
<evidence type="ECO:0000313" key="15">
    <source>
        <dbReference type="EMBL" id="GMS82865.1"/>
    </source>
</evidence>
<dbReference type="AlphaFoldDB" id="A0AAV5SIY4"/>
<evidence type="ECO:0000256" key="3">
    <source>
        <dbReference type="ARBA" id="ARBA00012188"/>
    </source>
</evidence>
<gene>
    <name evidence="15" type="ORF">PENTCL1PPCAC_5040</name>
</gene>
<feature type="region of interest" description="Disordered" evidence="13">
    <location>
        <begin position="303"/>
        <end position="329"/>
    </location>
</feature>
<comment type="caution">
    <text evidence="15">The sequence shown here is derived from an EMBL/GenBank/DDBJ whole genome shotgun (WGS) entry which is preliminary data.</text>
</comment>
<sequence length="360" mass="40223">MDCSPREEITTATAVHSPTSTSTGGIVTAMDWSEDGVYDVSIEKILSSMREVPSGEHYLTPTELCAYDDMATTLVVDAALSFTTHKMNHRRRYIKTDERRAAAHVMDEFVKNNDFMMTLRKIFSLKSVRAFLAHQTDNKRAEFRDHLLRFLQMFSFKAGFTIEPCNRYSAEHNQGARLVVTRHWQKGDRIDRLCGVISELNPAEEAALLRKDQNDFSVMYSTRKQCAQLWLGPGAYINHDCRPSCKFVPNGRTASIQALRDLRPGDEITCFYGDHFFGDSNERCECCTCERLGRGAFTGIDENTSDSASASGSVEGDSSSSTTHAAVAAGAAATQPARVKYGLRDTDSRLNRPCWRSAIH</sequence>
<dbReference type="PANTHER" id="PTHR12977:SF4">
    <property type="entry name" value="HISTONE-LYSINE N-METHYLTRANSFERASE KMT5B"/>
    <property type="match status" value="1"/>
</dbReference>
<evidence type="ECO:0000256" key="9">
    <source>
        <dbReference type="ARBA" id="ARBA00022853"/>
    </source>
</evidence>
<evidence type="ECO:0000313" key="16">
    <source>
        <dbReference type="Proteomes" id="UP001432027"/>
    </source>
</evidence>
<dbReference type="GO" id="GO:0005694">
    <property type="term" value="C:chromosome"/>
    <property type="evidence" value="ECO:0007669"/>
    <property type="project" value="UniProtKB-SubCell"/>
</dbReference>
<feature type="compositionally biased region" description="Low complexity" evidence="13">
    <location>
        <begin position="305"/>
        <end position="329"/>
    </location>
</feature>
<keyword evidence="12" id="KW-0539">Nucleus</keyword>
<name>A0AAV5SIY4_9BILA</name>
<keyword evidence="11" id="KW-0804">Transcription</keyword>
<evidence type="ECO:0000256" key="12">
    <source>
        <dbReference type="ARBA" id="ARBA00023242"/>
    </source>
</evidence>
<evidence type="ECO:0000256" key="6">
    <source>
        <dbReference type="ARBA" id="ARBA00022603"/>
    </source>
</evidence>
<dbReference type="Proteomes" id="UP001432027">
    <property type="component" value="Unassembled WGS sequence"/>
</dbReference>
<dbReference type="EC" id="2.1.1.362" evidence="3"/>
<dbReference type="SUPFAM" id="SSF82199">
    <property type="entry name" value="SET domain"/>
    <property type="match status" value="1"/>
</dbReference>
<evidence type="ECO:0000256" key="4">
    <source>
        <dbReference type="ARBA" id="ARBA00022454"/>
    </source>
</evidence>
<evidence type="ECO:0000256" key="8">
    <source>
        <dbReference type="ARBA" id="ARBA00022691"/>
    </source>
</evidence>
<evidence type="ECO:0000259" key="14">
    <source>
        <dbReference type="PROSITE" id="PS50280"/>
    </source>
</evidence>
<keyword evidence="5" id="KW-0678">Repressor</keyword>
<comment type="subcellular location">
    <subcellularLocation>
        <location evidence="2">Chromosome</location>
    </subcellularLocation>
    <subcellularLocation>
        <location evidence="1">Nucleus</location>
    </subcellularLocation>
</comment>
<dbReference type="InterPro" id="IPR041938">
    <property type="entry name" value="Hist-Lys_N-MTase_N"/>
</dbReference>
<evidence type="ECO:0000256" key="5">
    <source>
        <dbReference type="ARBA" id="ARBA00022491"/>
    </source>
</evidence>
<accession>A0AAV5SIY4</accession>
<keyword evidence="16" id="KW-1185">Reference proteome</keyword>
<dbReference type="FunFam" id="2.170.270.10:FF:000006">
    <property type="entry name" value="Histone-lysine N-methyltransferase"/>
    <property type="match status" value="1"/>
</dbReference>
<keyword evidence="4" id="KW-0158">Chromosome</keyword>
<proteinExistence type="predicted"/>